<name>A0A835PM72_VANPL</name>
<feature type="domain" description="Tubby C-terminal" evidence="3">
    <location>
        <begin position="45"/>
        <end position="136"/>
    </location>
</feature>
<comment type="caution">
    <text evidence="4">The sequence shown here is derived from an EMBL/GenBank/DDBJ whole genome shotgun (WGS) entry which is preliminary data.</text>
</comment>
<dbReference type="PANTHER" id="PTHR16517:SF50">
    <property type="entry name" value="TUBBY-LIKE F-BOX PROTEIN 7"/>
    <property type="match status" value="1"/>
</dbReference>
<reference evidence="4 5" key="1">
    <citation type="journal article" date="2020" name="Nat. Food">
        <title>A phased Vanilla planifolia genome enables genetic improvement of flavour and production.</title>
        <authorList>
            <person name="Hasing T."/>
            <person name="Tang H."/>
            <person name="Brym M."/>
            <person name="Khazi F."/>
            <person name="Huang T."/>
            <person name="Chambers A.H."/>
        </authorList>
    </citation>
    <scope>NUCLEOTIDE SEQUENCE [LARGE SCALE GENOMIC DNA]</scope>
    <source>
        <tissue evidence="4">Leaf</tissue>
    </source>
</reference>
<dbReference type="PANTHER" id="PTHR16517">
    <property type="entry name" value="TUBBY-RELATED"/>
    <property type="match status" value="1"/>
</dbReference>
<organism evidence="4 5">
    <name type="scientific">Vanilla planifolia</name>
    <name type="common">Vanilla</name>
    <dbReference type="NCBI Taxonomy" id="51239"/>
    <lineage>
        <taxon>Eukaryota</taxon>
        <taxon>Viridiplantae</taxon>
        <taxon>Streptophyta</taxon>
        <taxon>Embryophyta</taxon>
        <taxon>Tracheophyta</taxon>
        <taxon>Spermatophyta</taxon>
        <taxon>Magnoliopsida</taxon>
        <taxon>Liliopsida</taxon>
        <taxon>Asparagales</taxon>
        <taxon>Orchidaceae</taxon>
        <taxon>Vanilloideae</taxon>
        <taxon>Vanilleae</taxon>
        <taxon>Vanilla</taxon>
    </lineage>
</organism>
<dbReference type="Gene3D" id="3.20.90.10">
    <property type="entry name" value="Tubby Protein, Chain A"/>
    <property type="match status" value="1"/>
</dbReference>
<protein>
    <recommendedName>
        <fullName evidence="3">Tubby C-terminal domain-containing protein</fullName>
    </recommendedName>
</protein>
<gene>
    <name evidence="4" type="ORF">HPP92_024570</name>
</gene>
<comment type="similarity">
    <text evidence="1">Belongs to the TUB family.</text>
</comment>
<dbReference type="SUPFAM" id="SSF54518">
    <property type="entry name" value="Tubby C-terminal domain-like"/>
    <property type="match status" value="1"/>
</dbReference>
<evidence type="ECO:0000259" key="3">
    <source>
        <dbReference type="Pfam" id="PF01167"/>
    </source>
</evidence>
<dbReference type="InterPro" id="IPR025659">
    <property type="entry name" value="Tubby-like_C"/>
</dbReference>
<feature type="region of interest" description="Disordered" evidence="2">
    <location>
        <begin position="28"/>
        <end position="64"/>
    </location>
</feature>
<dbReference type="Proteomes" id="UP000636800">
    <property type="component" value="Chromosome 13"/>
</dbReference>
<evidence type="ECO:0000313" key="5">
    <source>
        <dbReference type="Proteomes" id="UP000636800"/>
    </source>
</evidence>
<dbReference type="PROSITE" id="PS01200">
    <property type="entry name" value="TUB_1"/>
    <property type="match status" value="1"/>
</dbReference>
<evidence type="ECO:0000256" key="1">
    <source>
        <dbReference type="ARBA" id="ARBA00007129"/>
    </source>
</evidence>
<feature type="compositionally biased region" description="Polar residues" evidence="2">
    <location>
        <begin position="40"/>
        <end position="51"/>
    </location>
</feature>
<evidence type="ECO:0000313" key="4">
    <source>
        <dbReference type="EMBL" id="KAG0455278.1"/>
    </source>
</evidence>
<dbReference type="InterPro" id="IPR018066">
    <property type="entry name" value="Tubby_C_CS"/>
</dbReference>
<proteinExistence type="inferred from homology"/>
<dbReference type="Pfam" id="PF01167">
    <property type="entry name" value="Tub"/>
    <property type="match status" value="1"/>
</dbReference>
<dbReference type="InterPro" id="IPR000007">
    <property type="entry name" value="Tubby_C"/>
</dbReference>
<accession>A0A835PM72</accession>
<evidence type="ECO:0000256" key="2">
    <source>
        <dbReference type="SAM" id="MobiDB-lite"/>
    </source>
</evidence>
<sequence>MSTVYPQADQPTSTISKFQDRTALLSAQLPPNKIPKTDESSASFEGDSQVQKPWRRSPALMKNKTPRWHEQLQCWCLNFHGRVTVASVKNFQLVEVGEEETVLLQFGKCGDNVFAMDYRYPLSAFQAFTICLTSFGMKIACE</sequence>
<dbReference type="AlphaFoldDB" id="A0A835PM72"/>
<dbReference type="EMBL" id="JADCNL010000013">
    <property type="protein sequence ID" value="KAG0455278.1"/>
    <property type="molecule type" value="Genomic_DNA"/>
</dbReference>
<keyword evidence="5" id="KW-1185">Reference proteome</keyword>
<dbReference type="PRINTS" id="PR01573">
    <property type="entry name" value="SUPERTUBBY"/>
</dbReference>